<feature type="transmembrane region" description="Helical" evidence="2">
    <location>
        <begin position="6"/>
        <end position="27"/>
    </location>
</feature>
<accession>A0A4R2JVF7</accession>
<name>A0A4R2JVF7_9PSEU</name>
<dbReference type="RefSeq" id="WP_132110138.1">
    <property type="nucleotide sequence ID" value="NZ_SLWS01000001.1"/>
</dbReference>
<sequence length="93" mass="10074">MATETMMFAPLGAIALYALMSAIVGYVRHVRRHRARFAAIVAEVADLQASARERDHSRRRALVRADGPHKFVAGAGCPPPETPVLATSHEVTP</sequence>
<evidence type="ECO:0000256" key="2">
    <source>
        <dbReference type="SAM" id="Phobius"/>
    </source>
</evidence>
<keyword evidence="4" id="KW-1185">Reference proteome</keyword>
<proteinExistence type="predicted"/>
<dbReference type="AlphaFoldDB" id="A0A4R2JVF7"/>
<evidence type="ECO:0000256" key="1">
    <source>
        <dbReference type="SAM" id="MobiDB-lite"/>
    </source>
</evidence>
<gene>
    <name evidence="3" type="ORF">EV192_101171</name>
</gene>
<dbReference type="Proteomes" id="UP000295680">
    <property type="component" value="Unassembled WGS sequence"/>
</dbReference>
<keyword evidence="2" id="KW-0472">Membrane</keyword>
<comment type="caution">
    <text evidence="3">The sequence shown here is derived from an EMBL/GenBank/DDBJ whole genome shotgun (WGS) entry which is preliminary data.</text>
</comment>
<keyword evidence="2" id="KW-0812">Transmembrane</keyword>
<organism evidence="3 4">
    <name type="scientific">Actinocrispum wychmicini</name>
    <dbReference type="NCBI Taxonomy" id="1213861"/>
    <lineage>
        <taxon>Bacteria</taxon>
        <taxon>Bacillati</taxon>
        <taxon>Actinomycetota</taxon>
        <taxon>Actinomycetes</taxon>
        <taxon>Pseudonocardiales</taxon>
        <taxon>Pseudonocardiaceae</taxon>
        <taxon>Actinocrispum</taxon>
    </lineage>
</organism>
<evidence type="ECO:0000313" key="3">
    <source>
        <dbReference type="EMBL" id="TCO64403.1"/>
    </source>
</evidence>
<dbReference type="EMBL" id="SLWS01000001">
    <property type="protein sequence ID" value="TCO64403.1"/>
    <property type="molecule type" value="Genomic_DNA"/>
</dbReference>
<keyword evidence="2" id="KW-1133">Transmembrane helix</keyword>
<feature type="region of interest" description="Disordered" evidence="1">
    <location>
        <begin position="72"/>
        <end position="93"/>
    </location>
</feature>
<evidence type="ECO:0000313" key="4">
    <source>
        <dbReference type="Proteomes" id="UP000295680"/>
    </source>
</evidence>
<protein>
    <submittedName>
        <fullName evidence="3">Uncharacterized protein</fullName>
    </submittedName>
</protein>
<reference evidence="3 4" key="1">
    <citation type="submission" date="2019-03" db="EMBL/GenBank/DDBJ databases">
        <title>Genomic Encyclopedia of Type Strains, Phase IV (KMG-IV): sequencing the most valuable type-strain genomes for metagenomic binning, comparative biology and taxonomic classification.</title>
        <authorList>
            <person name="Goeker M."/>
        </authorList>
    </citation>
    <scope>NUCLEOTIDE SEQUENCE [LARGE SCALE GENOMIC DNA]</scope>
    <source>
        <strain evidence="3 4">DSM 45934</strain>
    </source>
</reference>